<accession>A0A1W6NXE7</accession>
<sequence>MRHLKFACGAAALALPLHAHADVYDHVNSALDALPAQVFAGAEPAQFVNLHAISMVFGTADFAPSMAGRASVGLDLPVLQALGNGDSATFADKAGVSPCEVNFFVSLGARPNQAVIWGGEQGMPGAIAASLPAVGFAPIADDVSANGPVGEMNFGAVDAQNPWVGPMGEASLVAVTPTVVYQASSQAALDAVMATPSAYDTPTGQALSKLFAAGGQYVVQGVFFSSAFGRSVAEGGGETVPAYAGGALVDMQGEQGPITLLALVYTDCTTAEAALAAPWPQEVEVPLQTVLAETEGLCIAVTRAGVTDGSQNANRVFDAAYRGMLSRSFAPVAVGGK</sequence>
<evidence type="ECO:0000313" key="2">
    <source>
        <dbReference type="EMBL" id="ARO13859.1"/>
    </source>
</evidence>
<protein>
    <submittedName>
        <fullName evidence="2">Uncharacterized protein</fullName>
    </submittedName>
</protein>
<dbReference type="STRING" id="92947.BVG79_00507"/>
<dbReference type="OrthoDB" id="7757523at2"/>
<dbReference type="EMBL" id="CP019937">
    <property type="protein sequence ID" value="ARO13859.1"/>
    <property type="molecule type" value="Genomic_DNA"/>
</dbReference>
<feature type="signal peptide" evidence="1">
    <location>
        <begin position="1"/>
        <end position="21"/>
    </location>
</feature>
<reference evidence="2 3" key="1">
    <citation type="submission" date="2017-02" db="EMBL/GenBank/DDBJ databases">
        <title>Ketogulonicigenium robustum SPU B003 Genome sequencing and assembly.</title>
        <authorList>
            <person name="Li Y."/>
            <person name="Liu L."/>
            <person name="Wang C."/>
            <person name="Zhang M."/>
            <person name="Zhang T."/>
            <person name="Zhang Y."/>
        </authorList>
    </citation>
    <scope>NUCLEOTIDE SEQUENCE [LARGE SCALE GENOMIC DNA]</scope>
    <source>
        <strain evidence="2 3">SPU_B003</strain>
    </source>
</reference>
<keyword evidence="3" id="KW-1185">Reference proteome</keyword>
<dbReference type="AlphaFoldDB" id="A0A1W6NXE7"/>
<proteinExistence type="predicted"/>
<dbReference type="RefSeq" id="WP_085785494.1">
    <property type="nucleotide sequence ID" value="NZ_CP019937.1"/>
</dbReference>
<dbReference type="Proteomes" id="UP000242447">
    <property type="component" value="Chromosome"/>
</dbReference>
<keyword evidence="1" id="KW-0732">Signal</keyword>
<organism evidence="2 3">
    <name type="scientific">Ketogulonicigenium robustum</name>
    <dbReference type="NCBI Taxonomy" id="92947"/>
    <lineage>
        <taxon>Bacteria</taxon>
        <taxon>Pseudomonadati</taxon>
        <taxon>Pseudomonadota</taxon>
        <taxon>Alphaproteobacteria</taxon>
        <taxon>Rhodobacterales</taxon>
        <taxon>Roseobacteraceae</taxon>
        <taxon>Ketogulonicigenium</taxon>
    </lineage>
</organism>
<evidence type="ECO:0000313" key="3">
    <source>
        <dbReference type="Proteomes" id="UP000242447"/>
    </source>
</evidence>
<gene>
    <name evidence="2" type="ORF">BVG79_00507</name>
</gene>
<name>A0A1W6NXE7_9RHOB</name>
<feature type="chain" id="PRO_5012145219" evidence="1">
    <location>
        <begin position="22"/>
        <end position="337"/>
    </location>
</feature>
<evidence type="ECO:0000256" key="1">
    <source>
        <dbReference type="SAM" id="SignalP"/>
    </source>
</evidence>
<dbReference type="KEGG" id="kro:BVG79_00507"/>